<dbReference type="Gene3D" id="3.40.1180.10">
    <property type="entry name" value="Decaprenyl diphosphate synthase-like"/>
    <property type="match status" value="1"/>
</dbReference>
<dbReference type="GO" id="GO:0016094">
    <property type="term" value="P:polyprenol biosynthetic process"/>
    <property type="evidence" value="ECO:0007669"/>
    <property type="project" value="TreeGrafter"/>
</dbReference>
<evidence type="ECO:0000313" key="3">
    <source>
        <dbReference type="EMBL" id="KKO02784.1"/>
    </source>
</evidence>
<dbReference type="SUPFAM" id="SSF64005">
    <property type="entry name" value="Undecaprenyl diphosphate synthase"/>
    <property type="match status" value="1"/>
</dbReference>
<evidence type="ECO:0000256" key="1">
    <source>
        <dbReference type="ARBA" id="ARBA00001946"/>
    </source>
</evidence>
<reference evidence="3" key="1">
    <citation type="journal article" date="2015" name="Nature">
        <title>Complex archaea that bridge the gap between prokaryotes and eukaryotes.</title>
        <authorList>
            <person name="Spang A."/>
            <person name="Saw J.H."/>
            <person name="Jorgensen S.L."/>
            <person name="Zaremba-Niedzwiedzka K."/>
            <person name="Martijn J."/>
            <person name="Lind A.E."/>
            <person name="van Eijk R."/>
            <person name="Schleper C."/>
            <person name="Guy L."/>
            <person name="Ettema T.J."/>
        </authorList>
    </citation>
    <scope>NUCLEOTIDE SEQUENCE</scope>
</reference>
<keyword evidence="2" id="KW-0808">Transferase</keyword>
<dbReference type="PANTHER" id="PTHR10291:SF0">
    <property type="entry name" value="DEHYDRODOLICHYL DIPHOSPHATE SYNTHASE 2"/>
    <property type="match status" value="1"/>
</dbReference>
<gene>
    <name evidence="3" type="ORF">LCGC14_0102330</name>
</gene>
<dbReference type="AlphaFoldDB" id="A0A0F9YEC5"/>
<dbReference type="EMBL" id="LAZR01000029">
    <property type="protein sequence ID" value="KKO02784.1"/>
    <property type="molecule type" value="Genomic_DNA"/>
</dbReference>
<dbReference type="InterPro" id="IPR001441">
    <property type="entry name" value="UPP_synth-like"/>
</dbReference>
<comment type="cofactor">
    <cofactor evidence="1">
        <name>Mg(2+)</name>
        <dbReference type="ChEBI" id="CHEBI:18420"/>
    </cofactor>
</comment>
<proteinExistence type="inferred from homology"/>
<dbReference type="Pfam" id="PF01255">
    <property type="entry name" value="Prenyltransf"/>
    <property type="match status" value="1"/>
</dbReference>
<accession>A0A0F9YEC5</accession>
<sequence length="229" mass="26918">MKEIPYHIGIIIDGNRRWAKNKSLPFLEGHRRGLEKVKKIGRWCKKKGIKILTLFAFSTENWNRPKIEVSYLMKLIIQALSQKNIKEIDEDGIRIKIIGQKERLSSRLQEIIKKAEATTRNNREGILNIALNYGGKAEIVEAVKKIIKKRVPFHKISEKLIEANLWTSGEPHPDLIIRTGGEERLSNFLIWQTAYSELYFSKKYWPDFTEEDLDEILEDYSHRQRRFGK</sequence>
<dbReference type="InterPro" id="IPR018520">
    <property type="entry name" value="UPP_synth-like_CS"/>
</dbReference>
<dbReference type="FunFam" id="3.40.1180.10:FF:000001">
    <property type="entry name" value="(2E,6E)-farnesyl-diphosphate-specific ditrans,polycis-undecaprenyl-diphosphate synthase"/>
    <property type="match status" value="1"/>
</dbReference>
<organism evidence="3">
    <name type="scientific">marine sediment metagenome</name>
    <dbReference type="NCBI Taxonomy" id="412755"/>
    <lineage>
        <taxon>unclassified sequences</taxon>
        <taxon>metagenomes</taxon>
        <taxon>ecological metagenomes</taxon>
    </lineage>
</organism>
<dbReference type="PROSITE" id="PS01066">
    <property type="entry name" value="UPP_SYNTHASE"/>
    <property type="match status" value="1"/>
</dbReference>
<dbReference type="HAMAP" id="MF_01139">
    <property type="entry name" value="ISPT"/>
    <property type="match status" value="1"/>
</dbReference>
<evidence type="ECO:0008006" key="4">
    <source>
        <dbReference type="Google" id="ProtNLM"/>
    </source>
</evidence>
<name>A0A0F9YEC5_9ZZZZ</name>
<protein>
    <recommendedName>
        <fullName evidence="4">Isoprenyl transferase</fullName>
    </recommendedName>
</protein>
<dbReference type="InterPro" id="IPR036424">
    <property type="entry name" value="UPP_synth-like_sf"/>
</dbReference>
<comment type="caution">
    <text evidence="3">The sequence shown here is derived from an EMBL/GenBank/DDBJ whole genome shotgun (WGS) entry which is preliminary data.</text>
</comment>
<dbReference type="PANTHER" id="PTHR10291">
    <property type="entry name" value="DEHYDRODOLICHYL DIPHOSPHATE SYNTHASE FAMILY MEMBER"/>
    <property type="match status" value="1"/>
</dbReference>
<evidence type="ECO:0000256" key="2">
    <source>
        <dbReference type="ARBA" id="ARBA00022679"/>
    </source>
</evidence>
<dbReference type="NCBIfam" id="TIGR00055">
    <property type="entry name" value="uppS"/>
    <property type="match status" value="1"/>
</dbReference>
<dbReference type="GO" id="GO:0045547">
    <property type="term" value="F:ditrans,polycis-polyprenyl diphosphate synthase [(2E,6E)-farnesyl diphosphate specific] activity"/>
    <property type="evidence" value="ECO:0007669"/>
    <property type="project" value="TreeGrafter"/>
</dbReference>
<dbReference type="CDD" id="cd00475">
    <property type="entry name" value="Cis_IPPS"/>
    <property type="match status" value="1"/>
</dbReference>